<dbReference type="EMBL" id="CAKLBY020000047">
    <property type="protein sequence ID" value="CAK7918062.1"/>
    <property type="molecule type" value="Genomic_DNA"/>
</dbReference>
<dbReference type="Gene3D" id="3.30.70.330">
    <property type="match status" value="1"/>
</dbReference>
<sequence>MAPAAEDVLGELYAWDSVIEDDSALTSDDPQRDEDRAEDAYEQMIHTASADASDVVLSLAAQLLHKHFFRFPHVQINVVAMLLQLCGPARSQAVRIHTLRALLQIVKTPPAAAAASTPTAAACIARKNTLLWMQNINEAVQHMLDTEKSAVILRQVTPLRQALAERLPTVSDVPESSTSPSASTNAATLEASADPSGQDRDLSPRESTKQLQEEEDAGDNSGPTLVEKEAELEENDAQHVPISMSTNKEGKIVQLNREVSSGDASLDTWKKTASRGRFGESEGRRSKINAFSPRNCPPCPYLFLGSVPRHTPNEEVVEFLAPVWPAIDSMSVQIKQPDHNATAYAFVSMPSIEHAREAIHYVAANKFRGRSFLNANFARGPPVDTLLFVERTGDDVSMEDKGAVRDFDFSKCEPDVWDVLCQQLESFGPLAFAEIGCVRFRSSEHAKAAVRKQLFTVKGYEIYPVYDTKEQFAIDSTRRGSNVHSKQGFTLKSGRLVGGDSAYRGRKNHQFMKDEDVMIDSGGRRGHHRVTSSKYGERSHSPPPSGRGGVRVSSRSRSPELRSGGSRYASSMGGLGNPPIDYRLQRSRSRSPVPMSKKHALHDGGGYDVPFHQAKRREFRSKFGRRSPSPVDVRSHGSPISADELRGRPRERESPWMEPRYAESPRDQRGSREVGRGRTNFRGASPSPSSSPRHSRIGDRGSRRTSNYKRGGHVEGGRVTHRRVDGSQEGRGREHPPALAGGVLDLPHSLSPPRFGKYASGPSKAHLRSRSRSPHDDVRLGVVSNPRFSGRDERSLRNEVPDGHQSVQTERARYADDRSVAEVARDEQQERQRFFQQQQQSRRDFHDGNSSRYGTGRGGGRGGGRGRGDRYHGQQAYKGGRSGAMYGHDLPPPKGRSLSPLPPPAFHRSVSPPVRDSRRSPSPGQPPQVQRKSYSREYREEFLPRERTSALLPPSSPQLESSFNPGSVGPPGRDEFGSEMIDRMHRVPSRYERRHHSHRDRSRDEKGRRGHRDLRDKRLSRAERSMATSPVSRDHHSVSTGRKSNVHSPRRSFTRRAESDNRLEEAAEEGKLNRSKKEDDMHHHEKEMKSKGARLTRDELFAGMDDLTVDYEEDDE</sequence>
<gene>
    <name evidence="2" type="ORF">PM001_LOCUS5717</name>
</gene>
<accession>A0AAV1TGD4</accession>
<feature type="compositionally biased region" description="Low complexity" evidence="1">
    <location>
        <begin position="176"/>
        <end position="188"/>
    </location>
</feature>
<feature type="compositionally biased region" description="Gly residues" evidence="1">
    <location>
        <begin position="855"/>
        <end position="865"/>
    </location>
</feature>
<feature type="compositionally biased region" description="Basic and acidic residues" evidence="1">
    <location>
        <begin position="1001"/>
        <end position="1024"/>
    </location>
</feature>
<evidence type="ECO:0000313" key="3">
    <source>
        <dbReference type="Proteomes" id="UP001162060"/>
    </source>
</evidence>
<dbReference type="Proteomes" id="UP001162060">
    <property type="component" value="Unassembled WGS sequence"/>
</dbReference>
<feature type="compositionally biased region" description="Basic and acidic residues" evidence="1">
    <location>
        <begin position="1055"/>
        <end position="1097"/>
    </location>
</feature>
<proteinExistence type="predicted"/>
<feature type="compositionally biased region" description="Pro residues" evidence="1">
    <location>
        <begin position="890"/>
        <end position="905"/>
    </location>
</feature>
<reference evidence="2" key="1">
    <citation type="submission" date="2024-01" db="EMBL/GenBank/DDBJ databases">
        <authorList>
            <person name="Webb A."/>
        </authorList>
    </citation>
    <scope>NUCLEOTIDE SEQUENCE</scope>
    <source>
        <strain evidence="2">Pm1</strain>
    </source>
</reference>
<feature type="compositionally biased region" description="Low complexity" evidence="1">
    <location>
        <begin position="550"/>
        <end position="567"/>
    </location>
</feature>
<dbReference type="SUPFAM" id="SSF54928">
    <property type="entry name" value="RNA-binding domain, RBD"/>
    <property type="match status" value="1"/>
</dbReference>
<feature type="compositionally biased region" description="Basic and acidic residues" evidence="1">
    <location>
        <begin position="643"/>
        <end position="676"/>
    </location>
</feature>
<dbReference type="InterPro" id="IPR035979">
    <property type="entry name" value="RBD_domain_sf"/>
</dbReference>
<feature type="compositionally biased region" description="Basic and acidic residues" evidence="1">
    <location>
        <begin position="934"/>
        <end position="948"/>
    </location>
</feature>
<feature type="region of interest" description="Disordered" evidence="1">
    <location>
        <begin position="499"/>
        <end position="1097"/>
    </location>
</feature>
<feature type="compositionally biased region" description="Basic and acidic residues" evidence="1">
    <location>
        <begin position="712"/>
        <end position="736"/>
    </location>
</feature>
<feature type="compositionally biased region" description="Basic and acidic residues" evidence="1">
    <location>
        <begin position="197"/>
        <end position="212"/>
    </location>
</feature>
<comment type="caution">
    <text evidence="2">The sequence shown here is derived from an EMBL/GenBank/DDBJ whole genome shotgun (WGS) entry which is preliminary data.</text>
</comment>
<feature type="compositionally biased region" description="Basic residues" evidence="1">
    <location>
        <begin position="1044"/>
        <end position="1054"/>
    </location>
</feature>
<feature type="region of interest" description="Disordered" evidence="1">
    <location>
        <begin position="167"/>
        <end position="223"/>
    </location>
</feature>
<feature type="compositionally biased region" description="Basic and acidic residues" evidence="1">
    <location>
        <begin position="810"/>
        <end position="833"/>
    </location>
</feature>
<feature type="compositionally biased region" description="Basic residues" evidence="1">
    <location>
        <begin position="613"/>
        <end position="625"/>
    </location>
</feature>
<dbReference type="CDD" id="cd00590">
    <property type="entry name" value="RRM_SF"/>
    <property type="match status" value="1"/>
</dbReference>
<protein>
    <recommendedName>
        <fullName evidence="4">RRM domain-containing protein</fullName>
    </recommendedName>
</protein>
<feature type="compositionally biased region" description="Low complexity" evidence="1">
    <location>
        <begin position="949"/>
        <end position="962"/>
    </location>
</feature>
<dbReference type="GO" id="GO:0003676">
    <property type="term" value="F:nucleic acid binding"/>
    <property type="evidence" value="ECO:0007669"/>
    <property type="project" value="InterPro"/>
</dbReference>
<feature type="compositionally biased region" description="Basic and acidic residues" evidence="1">
    <location>
        <begin position="789"/>
        <end position="802"/>
    </location>
</feature>
<organism evidence="2 3">
    <name type="scientific">Peronospora matthiolae</name>
    <dbReference type="NCBI Taxonomy" id="2874970"/>
    <lineage>
        <taxon>Eukaryota</taxon>
        <taxon>Sar</taxon>
        <taxon>Stramenopiles</taxon>
        <taxon>Oomycota</taxon>
        <taxon>Peronosporomycetes</taxon>
        <taxon>Peronosporales</taxon>
        <taxon>Peronosporaceae</taxon>
        <taxon>Peronospora</taxon>
    </lineage>
</organism>
<feature type="compositionally biased region" description="Basic and acidic residues" evidence="1">
    <location>
        <begin position="972"/>
        <end position="991"/>
    </location>
</feature>
<name>A0AAV1TGD4_9STRA</name>
<dbReference type="AlphaFoldDB" id="A0AAV1TGD4"/>
<dbReference type="InterPro" id="IPR012677">
    <property type="entry name" value="Nucleotide-bd_a/b_plait_sf"/>
</dbReference>
<evidence type="ECO:0008006" key="4">
    <source>
        <dbReference type="Google" id="ProtNLM"/>
    </source>
</evidence>
<evidence type="ECO:0000313" key="2">
    <source>
        <dbReference type="EMBL" id="CAK7918062.1"/>
    </source>
</evidence>
<evidence type="ECO:0000256" key="1">
    <source>
        <dbReference type="SAM" id="MobiDB-lite"/>
    </source>
</evidence>